<evidence type="ECO:0000256" key="5">
    <source>
        <dbReference type="ARBA" id="ARBA00023040"/>
    </source>
</evidence>
<evidence type="ECO:0000256" key="7">
    <source>
        <dbReference type="ARBA" id="ARBA00023170"/>
    </source>
</evidence>
<dbReference type="AlphaFoldDB" id="A0AAD8EBC0"/>
<evidence type="ECO:0000256" key="2">
    <source>
        <dbReference type="ARBA" id="ARBA00010663"/>
    </source>
</evidence>
<keyword evidence="5" id="KW-0297">G-protein coupled receptor</keyword>
<evidence type="ECO:0000256" key="3">
    <source>
        <dbReference type="ARBA" id="ARBA00022692"/>
    </source>
</evidence>
<feature type="transmembrane region" description="Helical" evidence="9">
    <location>
        <begin position="401"/>
        <end position="424"/>
    </location>
</feature>
<evidence type="ECO:0000256" key="6">
    <source>
        <dbReference type="ARBA" id="ARBA00023136"/>
    </source>
</evidence>
<keyword evidence="7" id="KW-0675">Receptor</keyword>
<feature type="transmembrane region" description="Helical" evidence="9">
    <location>
        <begin position="286"/>
        <end position="307"/>
    </location>
</feature>
<dbReference type="Gene3D" id="1.20.1070.10">
    <property type="entry name" value="Rhodopsin 7-helix transmembrane proteins"/>
    <property type="match status" value="1"/>
</dbReference>
<keyword evidence="4 9" id="KW-1133">Transmembrane helix</keyword>
<dbReference type="InterPro" id="IPR000276">
    <property type="entry name" value="GPCR_Rhodpsn"/>
</dbReference>
<evidence type="ECO:0000256" key="8">
    <source>
        <dbReference type="ARBA" id="ARBA00023224"/>
    </source>
</evidence>
<comment type="subcellular location">
    <subcellularLocation>
        <location evidence="1">Membrane</location>
        <topology evidence="1">Multi-pass membrane protein</topology>
    </subcellularLocation>
</comment>
<dbReference type="PRINTS" id="PR00237">
    <property type="entry name" value="GPCRRHODOPSN"/>
</dbReference>
<dbReference type="GO" id="GO:0004930">
    <property type="term" value="F:G protein-coupled receptor activity"/>
    <property type="evidence" value="ECO:0007669"/>
    <property type="project" value="UniProtKB-KW"/>
</dbReference>
<evidence type="ECO:0000313" key="12">
    <source>
        <dbReference type="Proteomes" id="UP001233999"/>
    </source>
</evidence>
<feature type="transmembrane region" description="Helical" evidence="9">
    <location>
        <begin position="247"/>
        <end position="266"/>
    </location>
</feature>
<keyword evidence="3 9" id="KW-0812">Transmembrane</keyword>
<dbReference type="PANTHER" id="PTHR24243">
    <property type="entry name" value="G-PROTEIN COUPLED RECEPTOR"/>
    <property type="match status" value="1"/>
</dbReference>
<evidence type="ECO:0000259" key="10">
    <source>
        <dbReference type="PROSITE" id="PS50262"/>
    </source>
</evidence>
<evidence type="ECO:0000256" key="4">
    <source>
        <dbReference type="ARBA" id="ARBA00022989"/>
    </source>
</evidence>
<protein>
    <recommendedName>
        <fullName evidence="10">G-protein coupled receptors family 1 profile domain-containing protein</fullName>
    </recommendedName>
</protein>
<evidence type="ECO:0000256" key="1">
    <source>
        <dbReference type="ARBA" id="ARBA00004141"/>
    </source>
</evidence>
<dbReference type="PROSITE" id="PS50262">
    <property type="entry name" value="G_PROTEIN_RECEP_F1_2"/>
    <property type="match status" value="1"/>
</dbReference>
<feature type="transmembrane region" description="Helical" evidence="9">
    <location>
        <begin position="216"/>
        <end position="235"/>
    </location>
</feature>
<feature type="domain" description="G-protein coupled receptors family 1 profile" evidence="10">
    <location>
        <begin position="227"/>
        <end position="460"/>
    </location>
</feature>
<feature type="transmembrane region" description="Helical" evidence="9">
    <location>
        <begin position="359"/>
        <end position="380"/>
    </location>
</feature>
<dbReference type="InterPro" id="IPR017452">
    <property type="entry name" value="GPCR_Rhodpsn_7TM"/>
</dbReference>
<reference evidence="11" key="2">
    <citation type="submission" date="2023-05" db="EMBL/GenBank/DDBJ databases">
        <authorList>
            <person name="Fouks B."/>
        </authorList>
    </citation>
    <scope>NUCLEOTIDE SEQUENCE</scope>
    <source>
        <strain evidence="11">Stay&amp;Tobe</strain>
        <tissue evidence="11">Testes</tissue>
    </source>
</reference>
<organism evidence="11 12">
    <name type="scientific">Diploptera punctata</name>
    <name type="common">Pacific beetle cockroach</name>
    <dbReference type="NCBI Taxonomy" id="6984"/>
    <lineage>
        <taxon>Eukaryota</taxon>
        <taxon>Metazoa</taxon>
        <taxon>Ecdysozoa</taxon>
        <taxon>Arthropoda</taxon>
        <taxon>Hexapoda</taxon>
        <taxon>Insecta</taxon>
        <taxon>Pterygota</taxon>
        <taxon>Neoptera</taxon>
        <taxon>Polyneoptera</taxon>
        <taxon>Dictyoptera</taxon>
        <taxon>Blattodea</taxon>
        <taxon>Blaberoidea</taxon>
        <taxon>Blaberidae</taxon>
        <taxon>Diplopterinae</taxon>
        <taxon>Diploptera</taxon>
    </lineage>
</organism>
<accession>A0AAD8EBC0</accession>
<feature type="non-terminal residue" evidence="11">
    <location>
        <position position="504"/>
    </location>
</feature>
<gene>
    <name evidence="11" type="ORF">L9F63_021615</name>
</gene>
<keyword evidence="6 9" id="KW-0472">Membrane</keyword>
<keyword evidence="8" id="KW-0807">Transducer</keyword>
<dbReference type="EMBL" id="JASPKZ010007478">
    <property type="protein sequence ID" value="KAJ9584038.1"/>
    <property type="molecule type" value="Genomic_DNA"/>
</dbReference>
<dbReference type="CDD" id="cd00637">
    <property type="entry name" value="7tm_classA_rhodopsin-like"/>
    <property type="match status" value="1"/>
</dbReference>
<sequence length="504" mass="58596">VRLCYRQVVFMQSPEMNYLTLYITIISSSLLLIPAGGDNTLITSQYQQEPSDHQTYLFNIAKHNKMAHTIWNFINKHKLFNPDNIDLYCYAELKHNHRLIAPILINNSLEDSQTYLKVSSIEHREKYIATSLDAKLIVQHMYNIMRDQQLYYNTVRAVLQEMYNTTQGLMCPQSSNCGCISMDILEKYKYQLSDFSKSNNDIWEYIIFKEYIEPCFRIPICVFGLILNIILLLILTLQKSMKIETNLLILNLAVSNIVTLLIYTPVQYGQLYGIHYAVEIYNSIDLEVLVVTANAMIMLCLNIKRYFDVSRVLKPEVSGCRMNSTVRCIVYSLVIWTTSIMVAFTIPPRHQLLSTIIKTFLYSFMYLVTFSILVAVFSMMSARKLQRAALQEQTNPELENVISSSVVLGVTVVYYAVHIPFLLVCWLDVFVSARTHFLHPTYRILTFIIHTYFLTYPLITVAVLYKASSAFRTYFRKYICRCWYIPDDGEYITMSSLQHAENQD</sequence>
<feature type="transmembrane region" description="Helical" evidence="9">
    <location>
        <begin position="328"/>
        <end position="347"/>
    </location>
</feature>
<proteinExistence type="inferred from homology"/>
<dbReference type="PANTHER" id="PTHR24243:SF208">
    <property type="entry name" value="PYROKININ-1 RECEPTOR"/>
    <property type="match status" value="1"/>
</dbReference>
<dbReference type="GO" id="GO:0016020">
    <property type="term" value="C:membrane"/>
    <property type="evidence" value="ECO:0007669"/>
    <property type="project" value="UniProtKB-SubCell"/>
</dbReference>
<dbReference type="SUPFAM" id="SSF81321">
    <property type="entry name" value="Family A G protein-coupled receptor-like"/>
    <property type="match status" value="1"/>
</dbReference>
<name>A0AAD8EBC0_DIPPU</name>
<reference evidence="11" key="1">
    <citation type="journal article" date="2023" name="IScience">
        <title>Live-bearing cockroach genome reveals convergent evolutionary mechanisms linked to viviparity in insects and beyond.</title>
        <authorList>
            <person name="Fouks B."/>
            <person name="Harrison M.C."/>
            <person name="Mikhailova A.A."/>
            <person name="Marchal E."/>
            <person name="English S."/>
            <person name="Carruthers M."/>
            <person name="Jennings E.C."/>
            <person name="Chiamaka E.L."/>
            <person name="Frigard R.A."/>
            <person name="Pippel M."/>
            <person name="Attardo G.M."/>
            <person name="Benoit J.B."/>
            <person name="Bornberg-Bauer E."/>
            <person name="Tobe S.S."/>
        </authorList>
    </citation>
    <scope>NUCLEOTIDE SEQUENCE</scope>
    <source>
        <strain evidence="11">Stay&amp;Tobe</strain>
    </source>
</reference>
<evidence type="ECO:0000313" key="11">
    <source>
        <dbReference type="EMBL" id="KAJ9584038.1"/>
    </source>
</evidence>
<feature type="transmembrane region" description="Helical" evidence="9">
    <location>
        <begin position="444"/>
        <end position="467"/>
    </location>
</feature>
<keyword evidence="12" id="KW-1185">Reference proteome</keyword>
<dbReference type="Proteomes" id="UP001233999">
    <property type="component" value="Unassembled WGS sequence"/>
</dbReference>
<comment type="caution">
    <text evidence="11">The sequence shown here is derived from an EMBL/GenBank/DDBJ whole genome shotgun (WGS) entry which is preliminary data.</text>
</comment>
<comment type="similarity">
    <text evidence="2">Belongs to the G-protein coupled receptor 1 family.</text>
</comment>
<evidence type="ECO:0000256" key="9">
    <source>
        <dbReference type="SAM" id="Phobius"/>
    </source>
</evidence>